<dbReference type="Proteomes" id="UP001497482">
    <property type="component" value="Chromosome 17"/>
</dbReference>
<evidence type="ECO:0000256" key="1">
    <source>
        <dbReference type="SAM" id="MobiDB-lite"/>
    </source>
</evidence>
<gene>
    <name evidence="2" type="ORF">KC01_LOCUS15971</name>
</gene>
<reference evidence="2 3" key="1">
    <citation type="submission" date="2024-04" db="EMBL/GenBank/DDBJ databases">
        <authorList>
            <person name="Waldvogel A.-M."/>
            <person name="Schoenle A."/>
        </authorList>
    </citation>
    <scope>NUCLEOTIDE SEQUENCE [LARGE SCALE GENOMIC DNA]</scope>
</reference>
<dbReference type="AlphaFoldDB" id="A0AAV2KC86"/>
<organism evidence="2 3">
    <name type="scientific">Knipowitschia caucasica</name>
    <name type="common">Caucasian dwarf goby</name>
    <name type="synonym">Pomatoschistus caucasicus</name>
    <dbReference type="NCBI Taxonomy" id="637954"/>
    <lineage>
        <taxon>Eukaryota</taxon>
        <taxon>Metazoa</taxon>
        <taxon>Chordata</taxon>
        <taxon>Craniata</taxon>
        <taxon>Vertebrata</taxon>
        <taxon>Euteleostomi</taxon>
        <taxon>Actinopterygii</taxon>
        <taxon>Neopterygii</taxon>
        <taxon>Teleostei</taxon>
        <taxon>Neoteleostei</taxon>
        <taxon>Acanthomorphata</taxon>
        <taxon>Gobiaria</taxon>
        <taxon>Gobiiformes</taxon>
        <taxon>Gobioidei</taxon>
        <taxon>Gobiidae</taxon>
        <taxon>Gobiinae</taxon>
        <taxon>Knipowitschia</taxon>
    </lineage>
</organism>
<keyword evidence="3" id="KW-1185">Reference proteome</keyword>
<protein>
    <submittedName>
        <fullName evidence="2">Uncharacterized protein</fullName>
    </submittedName>
</protein>
<proteinExistence type="predicted"/>
<accession>A0AAV2KC86</accession>
<feature type="compositionally biased region" description="Low complexity" evidence="1">
    <location>
        <begin position="39"/>
        <end position="58"/>
    </location>
</feature>
<sequence>MVETDGRPEHCNAQVNTKITELELSRAHTRTGHSPSAPPLSADSPLLSPCLASLPRLSCGPGPGRGSGFIDTFPTRSDPVEAPVGSCVRPGAAAGDAGGREQTGEPAPEAGGSGEESAMGPEPGDPAGESDVTV</sequence>
<feature type="region of interest" description="Disordered" evidence="1">
    <location>
        <begin position="23"/>
        <end position="134"/>
    </location>
</feature>
<name>A0AAV2KC86_KNICA</name>
<feature type="compositionally biased region" description="Low complexity" evidence="1">
    <location>
        <begin position="104"/>
        <end position="122"/>
    </location>
</feature>
<evidence type="ECO:0000313" key="2">
    <source>
        <dbReference type="EMBL" id="CAL1585787.1"/>
    </source>
</evidence>
<dbReference type="EMBL" id="OZ035839">
    <property type="protein sequence ID" value="CAL1585787.1"/>
    <property type="molecule type" value="Genomic_DNA"/>
</dbReference>
<evidence type="ECO:0000313" key="3">
    <source>
        <dbReference type="Proteomes" id="UP001497482"/>
    </source>
</evidence>